<protein>
    <submittedName>
        <fullName evidence="1">Uncharacterized protein</fullName>
    </submittedName>
</protein>
<evidence type="ECO:0000313" key="1">
    <source>
        <dbReference type="EMBL" id="SEC82446.1"/>
    </source>
</evidence>
<dbReference type="STRING" id="57704.SAMN04489793_3282"/>
<proteinExistence type="predicted"/>
<dbReference type="RefSeq" id="WP_068742735.1">
    <property type="nucleotide sequence ID" value="NZ_FNSA01000003.1"/>
</dbReference>
<keyword evidence="2" id="KW-1185">Reference proteome</keyword>
<gene>
    <name evidence="1" type="ORF">SAMN04489793_3282</name>
</gene>
<dbReference type="EMBL" id="FNSA01000003">
    <property type="protein sequence ID" value="SEC82446.1"/>
    <property type="molecule type" value="Genomic_DNA"/>
</dbReference>
<organism evidence="1 2">
    <name type="scientific">Tsukamurella tyrosinosolvens</name>
    <dbReference type="NCBI Taxonomy" id="57704"/>
    <lineage>
        <taxon>Bacteria</taxon>
        <taxon>Bacillati</taxon>
        <taxon>Actinomycetota</taxon>
        <taxon>Actinomycetes</taxon>
        <taxon>Mycobacteriales</taxon>
        <taxon>Tsukamurellaceae</taxon>
        <taxon>Tsukamurella</taxon>
    </lineage>
</organism>
<name>A0A1H4VN38_TSUTY</name>
<dbReference type="AlphaFoldDB" id="A0A1H4VN38"/>
<reference evidence="2" key="1">
    <citation type="submission" date="2016-10" db="EMBL/GenBank/DDBJ databases">
        <authorList>
            <person name="Varghese N."/>
            <person name="Submissions S."/>
        </authorList>
    </citation>
    <scope>NUCLEOTIDE SEQUENCE [LARGE SCALE GENOMIC DNA]</scope>
    <source>
        <strain evidence="2">DSM 44234</strain>
    </source>
</reference>
<sequence>MSIQSGVDVTLLFAGDGRMVPDTAEWARADQVFAEHGLPPLARSCGRDGHPEMCNRAWMRAQMRRALREAGVAVTYEDGSVGWGVTT</sequence>
<dbReference type="Proteomes" id="UP000182241">
    <property type="component" value="Unassembled WGS sequence"/>
</dbReference>
<evidence type="ECO:0000313" key="2">
    <source>
        <dbReference type="Proteomes" id="UP000182241"/>
    </source>
</evidence>
<accession>A0A1H4VN38</accession>